<comment type="caution">
    <text evidence="1">The sequence shown here is derived from an EMBL/GenBank/DDBJ whole genome shotgun (WGS) entry which is preliminary data.</text>
</comment>
<proteinExistence type="predicted"/>
<dbReference type="EMBL" id="CAJVQA010000348">
    <property type="protein sequence ID" value="CAG8470162.1"/>
    <property type="molecule type" value="Genomic_DNA"/>
</dbReference>
<organism evidence="1 2">
    <name type="scientific">Cetraspora pellucida</name>
    <dbReference type="NCBI Taxonomy" id="1433469"/>
    <lineage>
        <taxon>Eukaryota</taxon>
        <taxon>Fungi</taxon>
        <taxon>Fungi incertae sedis</taxon>
        <taxon>Mucoromycota</taxon>
        <taxon>Glomeromycotina</taxon>
        <taxon>Glomeromycetes</taxon>
        <taxon>Diversisporales</taxon>
        <taxon>Gigasporaceae</taxon>
        <taxon>Cetraspora</taxon>
    </lineage>
</organism>
<gene>
    <name evidence="1" type="ORF">CPELLU_LOCUS1033</name>
</gene>
<name>A0A9N8W3Y6_9GLOM</name>
<evidence type="ECO:0000313" key="2">
    <source>
        <dbReference type="Proteomes" id="UP000789759"/>
    </source>
</evidence>
<keyword evidence="2" id="KW-1185">Reference proteome</keyword>
<protein>
    <submittedName>
        <fullName evidence="1">21836_t:CDS:1</fullName>
    </submittedName>
</protein>
<dbReference type="Proteomes" id="UP000789759">
    <property type="component" value="Unassembled WGS sequence"/>
</dbReference>
<dbReference type="AlphaFoldDB" id="A0A9N8W3Y6"/>
<reference evidence="1" key="1">
    <citation type="submission" date="2021-06" db="EMBL/GenBank/DDBJ databases">
        <authorList>
            <person name="Kallberg Y."/>
            <person name="Tangrot J."/>
            <person name="Rosling A."/>
        </authorList>
    </citation>
    <scope>NUCLEOTIDE SEQUENCE</scope>
    <source>
        <strain evidence="1">FL966</strain>
    </source>
</reference>
<accession>A0A9N8W3Y6</accession>
<sequence>MAKTLEMDKFQNCNYFITSIDAILQKLKDFNKPPRRDTIQFILQKIWKCVWKIFQTILKRREGDNVGKLQFLENVIVEKVEMLGLWAIGTYSVGREDNEIEVILYVPCHHVDRDLESQAIFKRDEYYSVSGKIVSNYYSGNIGPKGYKSENSVTVPLIISYTDAFGK</sequence>
<evidence type="ECO:0000313" key="1">
    <source>
        <dbReference type="EMBL" id="CAG8470162.1"/>
    </source>
</evidence>